<dbReference type="GO" id="GO:0006631">
    <property type="term" value="P:fatty acid metabolic process"/>
    <property type="evidence" value="ECO:0007669"/>
    <property type="project" value="InterPro"/>
</dbReference>
<dbReference type="GO" id="GO:0008270">
    <property type="term" value="F:zinc ion binding"/>
    <property type="evidence" value="ECO:0007669"/>
    <property type="project" value="UniProtKB-KW"/>
</dbReference>
<evidence type="ECO:0000256" key="1">
    <source>
        <dbReference type="PROSITE-ProRule" id="PRU00175"/>
    </source>
</evidence>
<dbReference type="EMBL" id="CAMXCT010003966">
    <property type="protein sequence ID" value="CAI4007082.1"/>
    <property type="molecule type" value="Genomic_DNA"/>
</dbReference>
<reference evidence="3" key="1">
    <citation type="submission" date="2022-10" db="EMBL/GenBank/DDBJ databases">
        <authorList>
            <person name="Chen Y."/>
            <person name="Dougan E. K."/>
            <person name="Chan C."/>
            <person name="Rhodes N."/>
            <person name="Thang M."/>
        </authorList>
    </citation>
    <scope>NUCLEOTIDE SEQUENCE</scope>
</reference>
<evidence type="ECO:0000259" key="2">
    <source>
        <dbReference type="PROSITE" id="PS50089"/>
    </source>
</evidence>
<dbReference type="SUPFAM" id="SSF51735">
    <property type="entry name" value="NAD(P)-binding Rossmann-fold domains"/>
    <property type="match status" value="1"/>
</dbReference>
<dbReference type="InterPro" id="IPR036291">
    <property type="entry name" value="NAD(P)-bd_dom_sf"/>
</dbReference>
<dbReference type="Gene3D" id="3.30.40.10">
    <property type="entry name" value="Zinc/RING finger domain, C3HC4 (zinc finger)"/>
    <property type="match status" value="1"/>
</dbReference>
<gene>
    <name evidence="3" type="ORF">C1SCF055_LOCUS32662</name>
</gene>
<dbReference type="GO" id="GO:0016491">
    <property type="term" value="F:oxidoreductase activity"/>
    <property type="evidence" value="ECO:0007669"/>
    <property type="project" value="TreeGrafter"/>
</dbReference>
<accession>A0A9P1DCQ7</accession>
<dbReference type="AlphaFoldDB" id="A0A9P1DCQ7"/>
<dbReference type="Pfam" id="PF13920">
    <property type="entry name" value="zf-C3HC4_3"/>
    <property type="match status" value="1"/>
</dbReference>
<dbReference type="InterPro" id="IPR013083">
    <property type="entry name" value="Znf_RING/FYVE/PHD"/>
</dbReference>
<name>A0A9P1DCQ7_9DINO</name>
<dbReference type="EMBL" id="CAMXCT030003966">
    <property type="protein sequence ID" value="CAL4794394.1"/>
    <property type="molecule type" value="Genomic_DNA"/>
</dbReference>
<feature type="domain" description="RING-type" evidence="2">
    <location>
        <begin position="202"/>
        <end position="241"/>
    </location>
</feature>
<reference evidence="4 5" key="2">
    <citation type="submission" date="2024-05" db="EMBL/GenBank/DDBJ databases">
        <authorList>
            <person name="Chen Y."/>
            <person name="Shah S."/>
            <person name="Dougan E. K."/>
            <person name="Thang M."/>
            <person name="Chan C."/>
        </authorList>
    </citation>
    <scope>NUCLEOTIDE SEQUENCE [LARGE SCALE GENOMIC DNA]</scope>
</reference>
<keyword evidence="1" id="KW-0479">Metal-binding</keyword>
<dbReference type="OrthoDB" id="5958943at2759"/>
<dbReference type="SUPFAM" id="SSF57850">
    <property type="entry name" value="RING/U-box"/>
    <property type="match status" value="1"/>
</dbReference>
<evidence type="ECO:0000313" key="3">
    <source>
        <dbReference type="EMBL" id="CAI4007082.1"/>
    </source>
</evidence>
<protein>
    <submittedName>
        <fullName evidence="4">K(+) efflux antiporter 2, chloroplastic</fullName>
    </submittedName>
</protein>
<dbReference type="EMBL" id="CAMXCT020003966">
    <property type="protein sequence ID" value="CAL1160457.1"/>
    <property type="molecule type" value="Genomic_DNA"/>
</dbReference>
<dbReference type="SMART" id="SM00184">
    <property type="entry name" value="RING"/>
    <property type="match status" value="1"/>
</dbReference>
<dbReference type="InterPro" id="IPR006176">
    <property type="entry name" value="3-OHacyl-CoA_DH_NAD-bd"/>
</dbReference>
<dbReference type="InterPro" id="IPR001841">
    <property type="entry name" value="Znf_RING"/>
</dbReference>
<dbReference type="Pfam" id="PF02737">
    <property type="entry name" value="3HCDH_N"/>
    <property type="match status" value="1"/>
</dbReference>
<dbReference type="PANTHER" id="PTHR48075">
    <property type="entry name" value="3-HYDROXYACYL-COA DEHYDROGENASE FAMILY PROTEIN"/>
    <property type="match status" value="1"/>
</dbReference>
<keyword evidence="1" id="KW-0863">Zinc-finger</keyword>
<keyword evidence="1" id="KW-0862">Zinc</keyword>
<comment type="caution">
    <text evidence="3">The sequence shown here is derived from an EMBL/GenBank/DDBJ whole genome shotgun (WGS) entry which is preliminary data.</text>
</comment>
<evidence type="ECO:0000313" key="5">
    <source>
        <dbReference type="Proteomes" id="UP001152797"/>
    </source>
</evidence>
<dbReference type="PROSITE" id="PS50089">
    <property type="entry name" value="ZF_RING_2"/>
    <property type="match status" value="1"/>
</dbReference>
<keyword evidence="5" id="KW-1185">Reference proteome</keyword>
<dbReference type="GO" id="GO:0070403">
    <property type="term" value="F:NAD+ binding"/>
    <property type="evidence" value="ECO:0007669"/>
    <property type="project" value="InterPro"/>
</dbReference>
<dbReference type="Proteomes" id="UP001152797">
    <property type="component" value="Unassembled WGS sequence"/>
</dbReference>
<organism evidence="3">
    <name type="scientific">Cladocopium goreaui</name>
    <dbReference type="NCBI Taxonomy" id="2562237"/>
    <lineage>
        <taxon>Eukaryota</taxon>
        <taxon>Sar</taxon>
        <taxon>Alveolata</taxon>
        <taxon>Dinophyceae</taxon>
        <taxon>Suessiales</taxon>
        <taxon>Symbiodiniaceae</taxon>
        <taxon>Cladocopium</taxon>
    </lineage>
</organism>
<evidence type="ECO:0000313" key="4">
    <source>
        <dbReference type="EMBL" id="CAL4794394.1"/>
    </source>
</evidence>
<dbReference type="Gene3D" id="3.40.50.720">
    <property type="entry name" value="NAD(P)-binding Rossmann-like Domain"/>
    <property type="match status" value="1"/>
</dbReference>
<sequence>MSPPEKSLWKPLPDQKQRQAQACSSIAQAAKHAHLVIEAVPDRLDIKCKVFAEALQEARPGCLLATNTLSLSLKSIQEAVRYELGGVKLPASLKPRVVGLRFLSPVVFIPFVEVTLTAEQEKGPDKEDLLQMLSKWGKNCFICDIEGSVEADERSSIRLARERLRLDTQTAQRRQTTEAELRGLLQQGKVPAAVVDFREPTCCICYEAEPSVQSMICGHKALCNTCASVVESGTKQCPLCRERFVRPWDVSVSL</sequence>
<proteinExistence type="predicted"/>
<dbReference type="PANTHER" id="PTHR48075:SF5">
    <property type="entry name" value="3-HYDROXYBUTYRYL-COA DEHYDROGENASE"/>
    <property type="match status" value="1"/>
</dbReference>